<evidence type="ECO:0000313" key="9">
    <source>
        <dbReference type="Proteomes" id="UP000677804"/>
    </source>
</evidence>
<proteinExistence type="predicted"/>
<feature type="region of interest" description="Disordered" evidence="6">
    <location>
        <begin position="326"/>
        <end position="385"/>
    </location>
</feature>
<feature type="compositionally biased region" description="Basic and acidic residues" evidence="6">
    <location>
        <begin position="18"/>
        <end position="37"/>
    </location>
</feature>
<evidence type="ECO:0000256" key="4">
    <source>
        <dbReference type="ARBA" id="ARBA00022989"/>
    </source>
</evidence>
<sequence length="385" mass="41206">MTSATPAPADDATGAAAHKADAPSPDDPRKPDSPTDLHKPSWLYVLRTTVREFLGDQCTDLAAALTYYAVLAIAPALLAVVSVLSLVDDPDQAVQGIVDLATDAGAGEQVEGLRPVLERLTDVPAAGLALLLGLVVALWSASGYVAAFSRGMNRIYEVDEGRPVWKLRPALLLLTAVLVVIAVLVVALLVLSGPVAEAVGEAVGLSSTVVTVWQVVKWPIVLLLVVLAVGLLYHRTPNVRQPRFRWITVGAFIAIVVWVLATAGLGLYVANFSSYDQTYGSLAGVIVLLLWLWLTNLALLFGAELDAELERGRELQAGIAAERTLQLPPRDTRASEKRQARLEKDVERGRALREAAARRTGTSPADDAGTERRGRDGDRRTEHGS</sequence>
<dbReference type="PANTHER" id="PTHR30213:SF0">
    <property type="entry name" value="UPF0761 MEMBRANE PROTEIN YIHY"/>
    <property type="match status" value="1"/>
</dbReference>
<dbReference type="Proteomes" id="UP000677804">
    <property type="component" value="Chromosome"/>
</dbReference>
<dbReference type="Pfam" id="PF03631">
    <property type="entry name" value="Virul_fac_BrkB"/>
    <property type="match status" value="1"/>
</dbReference>
<dbReference type="NCBIfam" id="TIGR00765">
    <property type="entry name" value="yihY_not_rbn"/>
    <property type="match status" value="1"/>
</dbReference>
<keyword evidence="3 7" id="KW-0812">Transmembrane</keyword>
<comment type="subcellular location">
    <subcellularLocation>
        <location evidence="1">Cell membrane</location>
        <topology evidence="1">Multi-pass membrane protein</topology>
    </subcellularLocation>
</comment>
<evidence type="ECO:0000256" key="5">
    <source>
        <dbReference type="ARBA" id="ARBA00023136"/>
    </source>
</evidence>
<feature type="transmembrane region" description="Helical" evidence="7">
    <location>
        <begin position="61"/>
        <end position="84"/>
    </location>
</feature>
<keyword evidence="2" id="KW-1003">Cell membrane</keyword>
<feature type="compositionally biased region" description="Basic and acidic residues" evidence="6">
    <location>
        <begin position="369"/>
        <end position="385"/>
    </location>
</feature>
<feature type="transmembrane region" description="Helical" evidence="7">
    <location>
        <begin position="125"/>
        <end position="149"/>
    </location>
</feature>
<evidence type="ECO:0000313" key="8">
    <source>
        <dbReference type="EMBL" id="QVI63138.1"/>
    </source>
</evidence>
<evidence type="ECO:0000256" key="7">
    <source>
        <dbReference type="SAM" id="Phobius"/>
    </source>
</evidence>
<protein>
    <submittedName>
        <fullName evidence="8">YihY/virulence factor BrkB family protein</fullName>
    </submittedName>
</protein>
<feature type="transmembrane region" description="Helical" evidence="7">
    <location>
        <begin position="282"/>
        <end position="303"/>
    </location>
</feature>
<feature type="compositionally biased region" description="Low complexity" evidence="6">
    <location>
        <begin position="358"/>
        <end position="367"/>
    </location>
</feature>
<keyword evidence="5 7" id="KW-0472">Membrane</keyword>
<dbReference type="InterPro" id="IPR017039">
    <property type="entry name" value="Virul_fac_BrkB"/>
</dbReference>
<organism evidence="8 9">
    <name type="scientific">Cellulomonas wangleii</name>
    <dbReference type="NCBI Taxonomy" id="2816956"/>
    <lineage>
        <taxon>Bacteria</taxon>
        <taxon>Bacillati</taxon>
        <taxon>Actinomycetota</taxon>
        <taxon>Actinomycetes</taxon>
        <taxon>Micrococcales</taxon>
        <taxon>Cellulomonadaceae</taxon>
        <taxon>Cellulomonas</taxon>
    </lineage>
</organism>
<dbReference type="RefSeq" id="WP_207342355.1">
    <property type="nucleotide sequence ID" value="NZ_CP074405.1"/>
</dbReference>
<feature type="transmembrane region" description="Helical" evidence="7">
    <location>
        <begin position="215"/>
        <end position="234"/>
    </location>
</feature>
<evidence type="ECO:0000256" key="1">
    <source>
        <dbReference type="ARBA" id="ARBA00004651"/>
    </source>
</evidence>
<name>A0ABX8D7Y7_9CELL</name>
<accession>A0ABX8D7Y7</accession>
<keyword evidence="9" id="KW-1185">Reference proteome</keyword>
<keyword evidence="4 7" id="KW-1133">Transmembrane helix</keyword>
<feature type="region of interest" description="Disordered" evidence="6">
    <location>
        <begin position="1"/>
        <end position="37"/>
    </location>
</feature>
<feature type="transmembrane region" description="Helical" evidence="7">
    <location>
        <begin position="246"/>
        <end position="270"/>
    </location>
</feature>
<evidence type="ECO:0000256" key="6">
    <source>
        <dbReference type="SAM" id="MobiDB-lite"/>
    </source>
</evidence>
<dbReference type="PANTHER" id="PTHR30213">
    <property type="entry name" value="INNER MEMBRANE PROTEIN YHJD"/>
    <property type="match status" value="1"/>
</dbReference>
<feature type="compositionally biased region" description="Low complexity" evidence="6">
    <location>
        <begin position="1"/>
        <end position="17"/>
    </location>
</feature>
<feature type="compositionally biased region" description="Basic and acidic residues" evidence="6">
    <location>
        <begin position="330"/>
        <end position="357"/>
    </location>
</feature>
<reference evidence="8 9" key="1">
    <citation type="submission" date="2021-05" db="EMBL/GenBank/DDBJ databases">
        <title>Novel species in genus Cellulomonas.</title>
        <authorList>
            <person name="Zhang G."/>
        </authorList>
    </citation>
    <scope>NUCLEOTIDE SEQUENCE [LARGE SCALE GENOMIC DNA]</scope>
    <source>
        <strain evidence="9">zg-ZUI222</strain>
    </source>
</reference>
<evidence type="ECO:0000256" key="3">
    <source>
        <dbReference type="ARBA" id="ARBA00022692"/>
    </source>
</evidence>
<gene>
    <name evidence="8" type="ORF">KG103_04295</name>
</gene>
<feature type="transmembrane region" description="Helical" evidence="7">
    <location>
        <begin position="170"/>
        <end position="195"/>
    </location>
</feature>
<evidence type="ECO:0000256" key="2">
    <source>
        <dbReference type="ARBA" id="ARBA00022475"/>
    </source>
</evidence>
<dbReference type="EMBL" id="CP074405">
    <property type="protein sequence ID" value="QVI63138.1"/>
    <property type="molecule type" value="Genomic_DNA"/>
</dbReference>